<evidence type="ECO:0000256" key="2">
    <source>
        <dbReference type="ARBA" id="ARBA00023136"/>
    </source>
</evidence>
<dbReference type="RefSeq" id="XP_001247498.1">
    <property type="nucleotide sequence ID" value="XM_001247497.2"/>
</dbReference>
<dbReference type="GeneID" id="4567533"/>
<evidence type="ECO:0000256" key="3">
    <source>
        <dbReference type="ARBA" id="ARBA00023140"/>
    </source>
</evidence>
<dbReference type="VEuPathDB" id="FungiDB:CIMG_01269"/>
<dbReference type="FunCoup" id="A0A0E1RYM2">
    <property type="interactions" value="223"/>
</dbReference>
<dbReference type="Pfam" id="PF05648">
    <property type="entry name" value="PEX11"/>
    <property type="match status" value="1"/>
</dbReference>
<proteinExistence type="predicted"/>
<dbReference type="STRING" id="246410.A0A0E1RYM2"/>
<dbReference type="PANTHER" id="PTHR12652:SF50">
    <property type="entry name" value="PEROXIN 11"/>
    <property type="match status" value="1"/>
</dbReference>
<sequence length="246" mass="26775">MVAVALAYHPTVAHYLRFVATTVGRDKVLRTLQYLSRFLAWYLYRTNYSQASISPFEAIKKQFALTRKLLRVGKNVEHFKAAAVALDSKTAPAGGSSAVSAAADPVLKYLAVGRQLGYAVYLSYDMVTYLDAAGIRKLSTVKKLQSQALKAWMAGLLCSAIAGVYSMWRLRDLERTVNKQDGEGALEGKKIERERAAVTTQLVSDICDLTIPTSTLGYANLDDGIVGIAGTISSLIGAWSAWKKTA</sequence>
<dbReference type="KEGG" id="cim:CIMG_01269"/>
<evidence type="ECO:0000313" key="5">
    <source>
        <dbReference type="EMBL" id="EAS35915.1"/>
    </source>
</evidence>
<organism evidence="5 6">
    <name type="scientific">Coccidioides immitis (strain RS)</name>
    <name type="common">Valley fever fungus</name>
    <dbReference type="NCBI Taxonomy" id="246410"/>
    <lineage>
        <taxon>Eukaryota</taxon>
        <taxon>Fungi</taxon>
        <taxon>Dikarya</taxon>
        <taxon>Ascomycota</taxon>
        <taxon>Pezizomycotina</taxon>
        <taxon>Eurotiomycetes</taxon>
        <taxon>Eurotiomycetidae</taxon>
        <taxon>Onygenales</taxon>
        <taxon>Onygenaceae</taxon>
        <taxon>Coccidioides</taxon>
    </lineage>
</organism>
<dbReference type="GO" id="GO:0016559">
    <property type="term" value="P:peroxisome fission"/>
    <property type="evidence" value="ECO:0007669"/>
    <property type="project" value="InterPro"/>
</dbReference>
<gene>
    <name evidence="5" type="ORF">CIMG_01269</name>
</gene>
<dbReference type="OMA" id="AYHPTVA"/>
<dbReference type="Proteomes" id="UP000001261">
    <property type="component" value="Unassembled WGS sequence"/>
</dbReference>
<evidence type="ECO:0000256" key="1">
    <source>
        <dbReference type="ARBA" id="ARBA00022593"/>
    </source>
</evidence>
<evidence type="ECO:0000313" key="6">
    <source>
        <dbReference type="Proteomes" id="UP000001261"/>
    </source>
</evidence>
<accession>A0A0E1RYM2</accession>
<dbReference type="EMBL" id="GG704911">
    <property type="protein sequence ID" value="EAS35915.1"/>
    <property type="molecule type" value="Genomic_DNA"/>
</dbReference>
<dbReference type="OrthoDB" id="411017at2759"/>
<keyword evidence="3" id="KW-0576">Peroxisome</keyword>
<dbReference type="PANTHER" id="PTHR12652">
    <property type="entry name" value="PEROXISOMAL BIOGENESIS FACTOR 11"/>
    <property type="match status" value="1"/>
</dbReference>
<reference evidence="6" key="2">
    <citation type="journal article" date="2010" name="Genome Res.">
        <title>Population genomic sequencing of Coccidioides fungi reveals recent hybridization and transposon control.</title>
        <authorList>
            <person name="Neafsey D.E."/>
            <person name="Barker B.M."/>
            <person name="Sharpton T.J."/>
            <person name="Stajich J.E."/>
            <person name="Park D.J."/>
            <person name="Whiston E."/>
            <person name="Hung C.-Y."/>
            <person name="McMahan C."/>
            <person name="White J."/>
            <person name="Sykes S."/>
            <person name="Heiman D."/>
            <person name="Young S."/>
            <person name="Zeng Q."/>
            <person name="Abouelleil A."/>
            <person name="Aftuck L."/>
            <person name="Bessette D."/>
            <person name="Brown A."/>
            <person name="FitzGerald M."/>
            <person name="Lui A."/>
            <person name="Macdonald J.P."/>
            <person name="Priest M."/>
            <person name="Orbach M.J."/>
            <person name="Galgiani J.N."/>
            <person name="Kirkland T.N."/>
            <person name="Cole G.T."/>
            <person name="Birren B.W."/>
            <person name="Henn M.R."/>
            <person name="Taylor J.W."/>
            <person name="Rounsley S.D."/>
        </authorList>
    </citation>
    <scope>GENOME REANNOTATION</scope>
    <source>
        <strain evidence="6">RS</strain>
    </source>
</reference>
<comment type="subcellular location">
    <subcellularLocation>
        <location evidence="4">Peroxisome membrane</location>
    </subcellularLocation>
</comment>
<keyword evidence="1" id="KW-0962">Peroxisome biogenesis</keyword>
<dbReference type="GO" id="GO:0005778">
    <property type="term" value="C:peroxisomal membrane"/>
    <property type="evidence" value="ECO:0007669"/>
    <property type="project" value="UniProtKB-SubCell"/>
</dbReference>
<reference evidence="6" key="1">
    <citation type="journal article" date="2009" name="Genome Res.">
        <title>Comparative genomic analyses of the human fungal pathogens Coccidioides and their relatives.</title>
        <authorList>
            <person name="Sharpton T.J."/>
            <person name="Stajich J.E."/>
            <person name="Rounsley S.D."/>
            <person name="Gardner M.J."/>
            <person name="Wortman J.R."/>
            <person name="Jordar V.S."/>
            <person name="Maiti R."/>
            <person name="Kodira C.D."/>
            <person name="Neafsey D.E."/>
            <person name="Zeng Q."/>
            <person name="Hung C.-Y."/>
            <person name="McMahan C."/>
            <person name="Muszewska A."/>
            <person name="Grynberg M."/>
            <person name="Mandel M.A."/>
            <person name="Kellner E.M."/>
            <person name="Barker B.M."/>
            <person name="Galgiani J.N."/>
            <person name="Orbach M.J."/>
            <person name="Kirkland T.N."/>
            <person name="Cole G.T."/>
            <person name="Henn M.R."/>
            <person name="Birren B.W."/>
            <person name="Taylor J.W."/>
        </authorList>
    </citation>
    <scope>NUCLEOTIDE SEQUENCE [LARGE SCALE GENOMIC DNA]</scope>
    <source>
        <strain evidence="6">RS</strain>
    </source>
</reference>
<dbReference type="AlphaFoldDB" id="A0A0E1RYM2"/>
<keyword evidence="2" id="KW-0472">Membrane</keyword>
<name>A0A0E1RYM2_COCIM</name>
<dbReference type="InParanoid" id="A0A0E1RYM2"/>
<protein>
    <submittedName>
        <fullName evidence="5">Peroxisomal biogenesis factor PEX11</fullName>
    </submittedName>
</protein>
<evidence type="ECO:0000256" key="4">
    <source>
        <dbReference type="ARBA" id="ARBA00046271"/>
    </source>
</evidence>
<keyword evidence="6" id="KW-1185">Reference proteome</keyword>
<dbReference type="InterPro" id="IPR008733">
    <property type="entry name" value="PEX11"/>
</dbReference>